<evidence type="ECO:0000313" key="3">
    <source>
        <dbReference type="Proteomes" id="UP000177821"/>
    </source>
</evidence>
<sequence>MIKKVLLGIGTLVILLIATAFFSIKSAQSDPPPQVVANFTNLDKIEKISKYRSCTGHVTVPQDERETKRNMKHYFWVKPEYNKPKTVEIYSPYDGYVADIRSEPDLNLEGEIWISSKKMFALIPPLGVWTFSAQHIDIRSDLKLGDQVKSGELIGWLATSKTRGDSFDIIYARSGFPPKKIDNWTGPFSDLDSVFNHMSSDVQAEYQKKGVSMEKLILSKETRDQNPCQYRDGGPYFAPPQNNQDDWVELH</sequence>
<name>A0A1G1WRE9_9BACT</name>
<proteinExistence type="predicted"/>
<feature type="region of interest" description="Disordered" evidence="1">
    <location>
        <begin position="223"/>
        <end position="251"/>
    </location>
</feature>
<evidence type="ECO:0000313" key="2">
    <source>
        <dbReference type="EMBL" id="OGY30244.1"/>
    </source>
</evidence>
<evidence type="ECO:0000256" key="1">
    <source>
        <dbReference type="SAM" id="MobiDB-lite"/>
    </source>
</evidence>
<evidence type="ECO:0008006" key="4">
    <source>
        <dbReference type="Google" id="ProtNLM"/>
    </source>
</evidence>
<reference evidence="2 3" key="1">
    <citation type="journal article" date="2016" name="Nat. Commun.">
        <title>Thousands of microbial genomes shed light on interconnected biogeochemical processes in an aquifer system.</title>
        <authorList>
            <person name="Anantharaman K."/>
            <person name="Brown C.T."/>
            <person name="Hug L.A."/>
            <person name="Sharon I."/>
            <person name="Castelle C.J."/>
            <person name="Probst A.J."/>
            <person name="Thomas B.C."/>
            <person name="Singh A."/>
            <person name="Wilkins M.J."/>
            <person name="Karaoz U."/>
            <person name="Brodie E.L."/>
            <person name="Williams K.H."/>
            <person name="Hubbard S.S."/>
            <person name="Banfield J.F."/>
        </authorList>
    </citation>
    <scope>NUCLEOTIDE SEQUENCE [LARGE SCALE GENOMIC DNA]</scope>
</reference>
<gene>
    <name evidence="2" type="ORF">A3J50_02230</name>
</gene>
<organism evidence="2 3">
    <name type="scientific">Candidatus Woykebacteria bacterium RIFCSPHIGHO2_02_FULL_43_16b</name>
    <dbReference type="NCBI Taxonomy" id="1802601"/>
    <lineage>
        <taxon>Bacteria</taxon>
        <taxon>Candidatus Woykeibacteriota</taxon>
    </lineage>
</organism>
<dbReference type="AlphaFoldDB" id="A0A1G1WRE9"/>
<protein>
    <recommendedName>
        <fullName evidence="4">Peptidase M23 domain-containing protein</fullName>
    </recommendedName>
</protein>
<dbReference type="EMBL" id="MHCX01000004">
    <property type="protein sequence ID" value="OGY30244.1"/>
    <property type="molecule type" value="Genomic_DNA"/>
</dbReference>
<accession>A0A1G1WRE9</accession>
<dbReference type="Proteomes" id="UP000177821">
    <property type="component" value="Unassembled WGS sequence"/>
</dbReference>
<comment type="caution">
    <text evidence="2">The sequence shown here is derived from an EMBL/GenBank/DDBJ whole genome shotgun (WGS) entry which is preliminary data.</text>
</comment>